<keyword evidence="1" id="KW-0812">Transmembrane</keyword>
<keyword evidence="1" id="KW-1133">Transmembrane helix</keyword>
<gene>
    <name evidence="2" type="ORF">C7B45_13195</name>
</gene>
<evidence type="ECO:0000313" key="2">
    <source>
        <dbReference type="EMBL" id="PSR20839.1"/>
    </source>
</evidence>
<protein>
    <submittedName>
        <fullName evidence="2">Uncharacterized protein</fullName>
    </submittedName>
</protein>
<feature type="transmembrane region" description="Helical" evidence="1">
    <location>
        <begin position="31"/>
        <end position="53"/>
    </location>
</feature>
<reference evidence="2 3" key="1">
    <citation type="journal article" date="2014" name="BMC Genomics">
        <title>Comparison of environmental and isolate Sulfobacillus genomes reveals diverse carbon, sulfur, nitrogen, and hydrogen metabolisms.</title>
        <authorList>
            <person name="Justice N.B."/>
            <person name="Norman A."/>
            <person name="Brown C.T."/>
            <person name="Singh A."/>
            <person name="Thomas B.C."/>
            <person name="Banfield J.F."/>
        </authorList>
    </citation>
    <scope>NUCLEOTIDE SEQUENCE [LARGE SCALE GENOMIC DNA]</scope>
    <source>
        <strain evidence="2">AMDSBA3</strain>
    </source>
</reference>
<feature type="transmembrane region" description="Helical" evidence="1">
    <location>
        <begin position="59"/>
        <end position="86"/>
    </location>
</feature>
<name>A0A2T2WF34_9FIRM</name>
<dbReference type="AlphaFoldDB" id="A0A2T2WF34"/>
<accession>A0A2T2WF34</accession>
<evidence type="ECO:0000256" key="1">
    <source>
        <dbReference type="SAM" id="Phobius"/>
    </source>
</evidence>
<evidence type="ECO:0000313" key="3">
    <source>
        <dbReference type="Proteomes" id="UP000241848"/>
    </source>
</evidence>
<organism evidence="2 3">
    <name type="scientific">Sulfobacillus acidophilus</name>
    <dbReference type="NCBI Taxonomy" id="53633"/>
    <lineage>
        <taxon>Bacteria</taxon>
        <taxon>Bacillati</taxon>
        <taxon>Bacillota</taxon>
        <taxon>Clostridia</taxon>
        <taxon>Eubacteriales</taxon>
        <taxon>Clostridiales Family XVII. Incertae Sedis</taxon>
        <taxon>Sulfobacillus</taxon>
    </lineage>
</organism>
<dbReference type="Proteomes" id="UP000241848">
    <property type="component" value="Unassembled WGS sequence"/>
</dbReference>
<comment type="caution">
    <text evidence="2">The sequence shown here is derived from an EMBL/GenBank/DDBJ whole genome shotgun (WGS) entry which is preliminary data.</text>
</comment>
<keyword evidence="1" id="KW-0472">Membrane</keyword>
<proteinExistence type="predicted"/>
<dbReference type="EMBL" id="PXYV01000049">
    <property type="protein sequence ID" value="PSR20839.1"/>
    <property type="molecule type" value="Genomic_DNA"/>
</dbReference>
<sequence length="108" mass="12163">MLATTIANWTTAALLAWPFRIRRHIVDQWQFVLALIVAGVAMVGILVALSAILRMSQVFGVFAISSEVAFTTLTALTAYSTLLLWFHVPEALQLRRYAMKWARRAWIG</sequence>